<reference evidence="2 3" key="1">
    <citation type="submission" date="2024-05" db="EMBL/GenBank/DDBJ databases">
        <title>Genome sequencing and assembly of Indian major carp, Cirrhinus mrigala (Hamilton, 1822).</title>
        <authorList>
            <person name="Mohindra V."/>
            <person name="Chowdhury L.M."/>
            <person name="Lal K."/>
            <person name="Jena J.K."/>
        </authorList>
    </citation>
    <scope>NUCLEOTIDE SEQUENCE [LARGE SCALE GENOMIC DNA]</scope>
    <source>
        <strain evidence="2">CM1030</strain>
        <tissue evidence="2">Blood</tissue>
    </source>
</reference>
<comment type="caution">
    <text evidence="2">The sequence shown here is derived from an EMBL/GenBank/DDBJ whole genome shotgun (WGS) entry which is preliminary data.</text>
</comment>
<dbReference type="Proteomes" id="UP001529510">
    <property type="component" value="Unassembled WGS sequence"/>
</dbReference>
<evidence type="ECO:0000313" key="2">
    <source>
        <dbReference type="EMBL" id="KAL0163869.1"/>
    </source>
</evidence>
<gene>
    <name evidence="2" type="ORF">M9458_039622</name>
</gene>
<proteinExistence type="predicted"/>
<evidence type="ECO:0000313" key="3">
    <source>
        <dbReference type="Proteomes" id="UP001529510"/>
    </source>
</evidence>
<keyword evidence="1" id="KW-0175">Coiled coil</keyword>
<protein>
    <submittedName>
        <fullName evidence="2">Uncharacterized protein</fullName>
    </submittedName>
</protein>
<accession>A0ABD0NPX6</accession>
<feature type="non-terminal residue" evidence="2">
    <location>
        <position position="55"/>
    </location>
</feature>
<feature type="coiled-coil region" evidence="1">
    <location>
        <begin position="10"/>
        <end position="37"/>
    </location>
</feature>
<keyword evidence="3" id="KW-1185">Reference proteome</keyword>
<evidence type="ECO:0000256" key="1">
    <source>
        <dbReference type="SAM" id="Coils"/>
    </source>
</evidence>
<name>A0ABD0NPX6_CIRMR</name>
<dbReference type="EMBL" id="JAMKFB020000020">
    <property type="protein sequence ID" value="KAL0163869.1"/>
    <property type="molecule type" value="Genomic_DNA"/>
</dbReference>
<dbReference type="AlphaFoldDB" id="A0ABD0NPX6"/>
<sequence>MEAVADSELRRALQLKLDKIRTECDKLTEQLSTNEENHAKLLCKYHALKKELDVK</sequence>
<organism evidence="2 3">
    <name type="scientific">Cirrhinus mrigala</name>
    <name type="common">Mrigala</name>
    <dbReference type="NCBI Taxonomy" id="683832"/>
    <lineage>
        <taxon>Eukaryota</taxon>
        <taxon>Metazoa</taxon>
        <taxon>Chordata</taxon>
        <taxon>Craniata</taxon>
        <taxon>Vertebrata</taxon>
        <taxon>Euteleostomi</taxon>
        <taxon>Actinopterygii</taxon>
        <taxon>Neopterygii</taxon>
        <taxon>Teleostei</taxon>
        <taxon>Ostariophysi</taxon>
        <taxon>Cypriniformes</taxon>
        <taxon>Cyprinidae</taxon>
        <taxon>Labeoninae</taxon>
        <taxon>Labeonini</taxon>
        <taxon>Cirrhinus</taxon>
    </lineage>
</organism>